<dbReference type="InterPro" id="IPR000774">
    <property type="entry name" value="PPIase_FKBP_N"/>
</dbReference>
<dbReference type="Proteomes" id="UP000183685">
    <property type="component" value="Unassembled WGS sequence"/>
</dbReference>
<protein>
    <recommendedName>
        <fullName evidence="3 6">peptidylprolyl isomerase</fullName>
        <ecNumber evidence="3 6">5.2.1.8</ecNumber>
    </recommendedName>
</protein>
<dbReference type="EC" id="5.2.1.8" evidence="3 6"/>
<dbReference type="InterPro" id="IPR001179">
    <property type="entry name" value="PPIase_FKBP_dom"/>
</dbReference>
<evidence type="ECO:0000256" key="3">
    <source>
        <dbReference type="ARBA" id="ARBA00013194"/>
    </source>
</evidence>
<feature type="domain" description="PPIase FKBP-type" evidence="9">
    <location>
        <begin position="265"/>
        <end position="350"/>
    </location>
</feature>
<dbReference type="Gene3D" id="3.10.50.40">
    <property type="match status" value="2"/>
</dbReference>
<dbReference type="EMBL" id="FNAK01000008">
    <property type="protein sequence ID" value="SDE61798.1"/>
    <property type="molecule type" value="Genomic_DNA"/>
</dbReference>
<dbReference type="STRING" id="637679.GCA_001550055_00183"/>
<accession>A0A1G7EDQ5</accession>
<dbReference type="PANTHER" id="PTHR43811">
    <property type="entry name" value="FKBP-TYPE PEPTIDYL-PROLYL CIS-TRANS ISOMERASE FKPA"/>
    <property type="match status" value="1"/>
</dbReference>
<dbReference type="SUPFAM" id="SSF54534">
    <property type="entry name" value="FKBP-like"/>
    <property type="match status" value="2"/>
</dbReference>
<dbReference type="Pfam" id="PF01346">
    <property type="entry name" value="FKBP_N"/>
    <property type="match status" value="2"/>
</dbReference>
<dbReference type="GO" id="GO:0006457">
    <property type="term" value="P:protein folding"/>
    <property type="evidence" value="ECO:0007669"/>
    <property type="project" value="InterPro"/>
</dbReference>
<dbReference type="AlphaFoldDB" id="A0A1G7EDQ5"/>
<reference evidence="10 11" key="1">
    <citation type="submission" date="2016-10" db="EMBL/GenBank/DDBJ databases">
        <authorList>
            <person name="de Groot N.N."/>
        </authorList>
    </citation>
    <scope>NUCLEOTIDE SEQUENCE [LARGE SCALE GENOMIC DNA]</scope>
    <source>
        <strain evidence="10 11">CGMCC 1.9109</strain>
    </source>
</reference>
<evidence type="ECO:0000256" key="2">
    <source>
        <dbReference type="ARBA" id="ARBA00006577"/>
    </source>
</evidence>
<feature type="compositionally biased region" description="Basic and acidic residues" evidence="7">
    <location>
        <begin position="68"/>
        <end position="78"/>
    </location>
</feature>
<proteinExistence type="inferred from homology"/>
<feature type="compositionally biased region" description="Polar residues" evidence="7">
    <location>
        <begin position="30"/>
        <end position="41"/>
    </location>
</feature>
<evidence type="ECO:0000313" key="10">
    <source>
        <dbReference type="EMBL" id="SDE61798.1"/>
    </source>
</evidence>
<dbReference type="GO" id="GO:0003755">
    <property type="term" value="F:peptidyl-prolyl cis-trans isomerase activity"/>
    <property type="evidence" value="ECO:0007669"/>
    <property type="project" value="UniProtKB-KW"/>
</dbReference>
<dbReference type="RefSeq" id="WP_068301399.1">
    <property type="nucleotide sequence ID" value="NZ_DAIOMO010000002.1"/>
</dbReference>
<evidence type="ECO:0000256" key="8">
    <source>
        <dbReference type="SAM" id="SignalP"/>
    </source>
</evidence>
<evidence type="ECO:0000259" key="9">
    <source>
        <dbReference type="PROSITE" id="PS50059"/>
    </source>
</evidence>
<keyword evidence="4 6" id="KW-0697">Rotamase</keyword>
<feature type="region of interest" description="Disordered" evidence="7">
    <location>
        <begin position="18"/>
        <end position="78"/>
    </location>
</feature>
<evidence type="ECO:0000256" key="5">
    <source>
        <dbReference type="ARBA" id="ARBA00023235"/>
    </source>
</evidence>
<comment type="similarity">
    <text evidence="2">Belongs to the FKBP-type PPIase family.</text>
</comment>
<dbReference type="PROSITE" id="PS50059">
    <property type="entry name" value="FKBP_PPIASE"/>
    <property type="match status" value="2"/>
</dbReference>
<feature type="chain" id="PRO_5010234273" description="peptidylprolyl isomerase" evidence="8">
    <location>
        <begin position="21"/>
        <end position="351"/>
    </location>
</feature>
<feature type="compositionally biased region" description="Low complexity" evidence="7">
    <location>
        <begin position="48"/>
        <end position="65"/>
    </location>
</feature>
<evidence type="ECO:0000256" key="6">
    <source>
        <dbReference type="PROSITE-ProRule" id="PRU00277"/>
    </source>
</evidence>
<evidence type="ECO:0000313" key="11">
    <source>
        <dbReference type="Proteomes" id="UP000183685"/>
    </source>
</evidence>
<name>A0A1G7EDQ5_9PROT</name>
<sequence length="351" mass="37862">MKLGLKVAATVAALSLAACSSESDEEQKSDTGTSSAELTETQSEKAPEASTEVSSEASTDAAAAPQTDEQKVSDTMSEREAFRTENLAYLEENMKKDGVQVTESGLQYRVVESGDGKSPTAADYVTVHYAGKLIDGSEFDSSYKRGEPATFPAGRLIPGWTEALQLMSVGDKWELTIPSDIGYGEHGAGGGLIPGNATLVFDVELLDVMTLEEAQQKAEEMAAAHKNEQLAWLEENAKKEGVVTLESGLQYRVITEGTGKSPTETSMVTVDYKGTMIDGTQFDSSYDRGEPATFPLDGVIRGWTEGVQLMKEGAKYEFFIPYDLAYGERGSRSIPPYSTLIFTIELKSVNS</sequence>
<keyword evidence="11" id="KW-1185">Reference proteome</keyword>
<dbReference type="OrthoDB" id="9812109at2"/>
<keyword evidence="5 6" id="KW-0413">Isomerase</keyword>
<dbReference type="InterPro" id="IPR046357">
    <property type="entry name" value="PPIase_dom_sf"/>
</dbReference>
<evidence type="ECO:0000256" key="1">
    <source>
        <dbReference type="ARBA" id="ARBA00000971"/>
    </source>
</evidence>
<dbReference type="Pfam" id="PF00254">
    <property type="entry name" value="FKBP_C"/>
    <property type="match status" value="2"/>
</dbReference>
<evidence type="ECO:0000256" key="7">
    <source>
        <dbReference type="SAM" id="MobiDB-lite"/>
    </source>
</evidence>
<evidence type="ECO:0000256" key="4">
    <source>
        <dbReference type="ARBA" id="ARBA00023110"/>
    </source>
</evidence>
<comment type="catalytic activity">
    <reaction evidence="1 6">
        <text>[protein]-peptidylproline (omega=180) = [protein]-peptidylproline (omega=0)</text>
        <dbReference type="Rhea" id="RHEA:16237"/>
        <dbReference type="Rhea" id="RHEA-COMP:10747"/>
        <dbReference type="Rhea" id="RHEA-COMP:10748"/>
        <dbReference type="ChEBI" id="CHEBI:83833"/>
        <dbReference type="ChEBI" id="CHEBI:83834"/>
        <dbReference type="EC" id="5.2.1.8"/>
    </reaction>
</comment>
<dbReference type="PROSITE" id="PS51257">
    <property type="entry name" value="PROKAR_LIPOPROTEIN"/>
    <property type="match status" value="1"/>
</dbReference>
<keyword evidence="8" id="KW-0732">Signal</keyword>
<organism evidence="10 11">
    <name type="scientific">Kordiimonas lacus</name>
    <dbReference type="NCBI Taxonomy" id="637679"/>
    <lineage>
        <taxon>Bacteria</taxon>
        <taxon>Pseudomonadati</taxon>
        <taxon>Pseudomonadota</taxon>
        <taxon>Alphaproteobacteria</taxon>
        <taxon>Kordiimonadales</taxon>
        <taxon>Kordiimonadaceae</taxon>
        <taxon>Kordiimonas</taxon>
    </lineage>
</organism>
<feature type="domain" description="PPIase FKBP-type" evidence="9">
    <location>
        <begin position="122"/>
        <end position="209"/>
    </location>
</feature>
<feature type="signal peptide" evidence="8">
    <location>
        <begin position="1"/>
        <end position="20"/>
    </location>
</feature>
<gene>
    <name evidence="10" type="ORF">SAMN04488071_3405</name>
</gene>
<dbReference type="PANTHER" id="PTHR43811:SF19">
    <property type="entry name" value="39 KDA FK506-BINDING NUCLEAR PROTEIN"/>
    <property type="match status" value="1"/>
</dbReference>
<dbReference type="FunFam" id="3.10.50.40:FF:000006">
    <property type="entry name" value="Peptidyl-prolyl cis-trans isomerase"/>
    <property type="match status" value="2"/>
</dbReference>